<dbReference type="Gene3D" id="3.40.190.290">
    <property type="match status" value="1"/>
</dbReference>
<dbReference type="GO" id="GO:0043565">
    <property type="term" value="F:sequence-specific DNA binding"/>
    <property type="evidence" value="ECO:0007669"/>
    <property type="project" value="TreeGrafter"/>
</dbReference>
<dbReference type="AlphaFoldDB" id="H6SNY3"/>
<sequence>MPVRRRYASAATMTSLKTISLAVVGDTLKNESSTMDYLAAMTAFVRTAALGSFSRAAGEMGLKVSTVSRYVAGLEADLGVALFNRSTRGLHLTEAGRLFQGRATRILADLEEARGQTTALNTTPRGVLRVNLPSAFGRRHVMPHMQDFLATYPDISLDAVLTDVTVDLIETATDVAVRIGSLEDSSLVARKLAPQHRVLVASPAYGAAHPALTRPDDLSQHACLSLSGQPSPTWYARAPGQAPCPIAIQGRLRTNDTDVLRDATLAGLGIALLPTWLVSGDLRAGRLISLLPAYEWTLGPDGIRSIWAVYVPKKVVSPKVRAFIAFLIDRFGTPPSWDL</sequence>
<dbReference type="Pfam" id="PF03466">
    <property type="entry name" value="LysR_substrate"/>
    <property type="match status" value="1"/>
</dbReference>
<keyword evidence="3" id="KW-0238">DNA-binding</keyword>
<dbReference type="PROSITE" id="PS50931">
    <property type="entry name" value="HTH_LYSR"/>
    <property type="match status" value="1"/>
</dbReference>
<dbReference type="Pfam" id="PF00126">
    <property type="entry name" value="HTH_1"/>
    <property type="match status" value="1"/>
</dbReference>
<dbReference type="InterPro" id="IPR036390">
    <property type="entry name" value="WH_DNA-bd_sf"/>
</dbReference>
<dbReference type="InterPro" id="IPR005119">
    <property type="entry name" value="LysR_subst-bd"/>
</dbReference>
<dbReference type="CDD" id="cd08422">
    <property type="entry name" value="PBP2_CrgA_like"/>
    <property type="match status" value="1"/>
</dbReference>
<dbReference type="PANTHER" id="PTHR30537:SF5">
    <property type="entry name" value="HTH-TYPE TRANSCRIPTIONAL ACTIVATOR TTDR-RELATED"/>
    <property type="match status" value="1"/>
</dbReference>
<evidence type="ECO:0000259" key="5">
    <source>
        <dbReference type="PROSITE" id="PS50931"/>
    </source>
</evidence>
<dbReference type="Proteomes" id="UP000033220">
    <property type="component" value="Chromosome DSM 122"/>
</dbReference>
<dbReference type="GO" id="GO:0006351">
    <property type="term" value="P:DNA-templated transcription"/>
    <property type="evidence" value="ECO:0007669"/>
    <property type="project" value="TreeGrafter"/>
</dbReference>
<protein>
    <submittedName>
        <fullName evidence="6">Transcriptional regulator, LysR family</fullName>
    </submittedName>
</protein>
<dbReference type="STRING" id="1150469.RSPPHO_00429"/>
<dbReference type="SUPFAM" id="SSF46785">
    <property type="entry name" value="Winged helix' DNA-binding domain"/>
    <property type="match status" value="1"/>
</dbReference>
<dbReference type="InterPro" id="IPR058163">
    <property type="entry name" value="LysR-type_TF_proteobact-type"/>
</dbReference>
<dbReference type="GO" id="GO:0003700">
    <property type="term" value="F:DNA-binding transcription factor activity"/>
    <property type="evidence" value="ECO:0007669"/>
    <property type="project" value="InterPro"/>
</dbReference>
<dbReference type="SUPFAM" id="SSF53850">
    <property type="entry name" value="Periplasmic binding protein-like II"/>
    <property type="match status" value="1"/>
</dbReference>
<evidence type="ECO:0000256" key="4">
    <source>
        <dbReference type="ARBA" id="ARBA00023163"/>
    </source>
</evidence>
<dbReference type="PANTHER" id="PTHR30537">
    <property type="entry name" value="HTH-TYPE TRANSCRIPTIONAL REGULATOR"/>
    <property type="match status" value="1"/>
</dbReference>
<dbReference type="Gene3D" id="1.10.10.10">
    <property type="entry name" value="Winged helix-like DNA-binding domain superfamily/Winged helix DNA-binding domain"/>
    <property type="match status" value="1"/>
</dbReference>
<evidence type="ECO:0000313" key="7">
    <source>
        <dbReference type="Proteomes" id="UP000033220"/>
    </source>
</evidence>
<accession>H6SNY3</accession>
<proteinExistence type="inferred from homology"/>
<dbReference type="eggNOG" id="COG0583">
    <property type="taxonomic scope" value="Bacteria"/>
</dbReference>
<dbReference type="KEGG" id="rpm:RSPPHO_00429"/>
<evidence type="ECO:0000256" key="1">
    <source>
        <dbReference type="ARBA" id="ARBA00009437"/>
    </source>
</evidence>
<keyword evidence="4" id="KW-0804">Transcription</keyword>
<feature type="domain" description="HTH lysR-type" evidence="5">
    <location>
        <begin position="36"/>
        <end position="93"/>
    </location>
</feature>
<dbReference type="FunFam" id="1.10.10.10:FF:000001">
    <property type="entry name" value="LysR family transcriptional regulator"/>
    <property type="match status" value="1"/>
</dbReference>
<dbReference type="InterPro" id="IPR000847">
    <property type="entry name" value="LysR_HTH_N"/>
</dbReference>
<dbReference type="HOGENOM" id="CLU_039613_16_2_5"/>
<comment type="similarity">
    <text evidence="1">Belongs to the LysR transcriptional regulatory family.</text>
</comment>
<keyword evidence="7" id="KW-1185">Reference proteome</keyword>
<dbReference type="EMBL" id="HE663493">
    <property type="protein sequence ID" value="CCG07055.1"/>
    <property type="molecule type" value="Genomic_DNA"/>
</dbReference>
<evidence type="ECO:0000313" key="6">
    <source>
        <dbReference type="EMBL" id="CCG07055.1"/>
    </source>
</evidence>
<reference evidence="6 7" key="1">
    <citation type="submission" date="2012-02" db="EMBL/GenBank/DDBJ databases">
        <title>Shotgun genome sequence of Phaeospirillum photometricum DSM 122.</title>
        <authorList>
            <person name="Duquesne K."/>
            <person name="Sturgis J."/>
        </authorList>
    </citation>
    <scope>NUCLEOTIDE SEQUENCE [LARGE SCALE GENOMIC DNA]</scope>
    <source>
        <strain evidence="7">DSM122</strain>
    </source>
</reference>
<gene>
    <name evidence="6" type="ORF">RSPPHO_00429</name>
</gene>
<name>H6SNY3_PARPM</name>
<keyword evidence="2" id="KW-0805">Transcription regulation</keyword>
<dbReference type="InterPro" id="IPR036388">
    <property type="entry name" value="WH-like_DNA-bd_sf"/>
</dbReference>
<evidence type="ECO:0000256" key="2">
    <source>
        <dbReference type="ARBA" id="ARBA00023015"/>
    </source>
</evidence>
<organism evidence="6 7">
    <name type="scientific">Pararhodospirillum photometricum DSM 122</name>
    <dbReference type="NCBI Taxonomy" id="1150469"/>
    <lineage>
        <taxon>Bacteria</taxon>
        <taxon>Pseudomonadati</taxon>
        <taxon>Pseudomonadota</taxon>
        <taxon>Alphaproteobacteria</taxon>
        <taxon>Rhodospirillales</taxon>
        <taxon>Rhodospirillaceae</taxon>
        <taxon>Pararhodospirillum</taxon>
    </lineage>
</organism>
<dbReference type="PATRIC" id="fig|1150469.3.peg.504"/>
<evidence type="ECO:0000256" key="3">
    <source>
        <dbReference type="ARBA" id="ARBA00023125"/>
    </source>
</evidence>